<evidence type="ECO:0008006" key="4">
    <source>
        <dbReference type="Google" id="ProtNLM"/>
    </source>
</evidence>
<feature type="region of interest" description="Disordered" evidence="1">
    <location>
        <begin position="40"/>
        <end position="69"/>
    </location>
</feature>
<sequence>MAPSPEVVRQRRIAAVIALAVAAALLVLLFTQLTGSDAAEQPRAAADGAEAEQGEPTPTPEPLPELPRGGRTILPDYRVVAYYGAPQDDELGALGIGSPASAVKRLNRQAKGYDRKTRPVMPALELIATVAAAHPGDDGQYILRQSDTVIRRYLKAARKAKALLILDIQPGRADFFSETKRLRKWLKEPDVSLALDPEWRMGPNEVPGKTIGSVSAREVNATTDWLNKLTKREKLPQKLVLIHQFTDDMIPEKEIKERSDLAIVFNVDGFGTQTLKVAKYNEFTRQSHAFRHGFKLFYKEDQDTMSPAEVMRLQPRPDVVVYE</sequence>
<dbReference type="RefSeq" id="WP_202954463.1">
    <property type="nucleotide sequence ID" value="NZ_JAPCID010000020.1"/>
</dbReference>
<evidence type="ECO:0000256" key="1">
    <source>
        <dbReference type="SAM" id="MobiDB-lite"/>
    </source>
</evidence>
<dbReference type="EMBL" id="JAPCID010000020">
    <property type="protein sequence ID" value="MDA0138941.1"/>
    <property type="molecule type" value="Genomic_DNA"/>
</dbReference>
<evidence type="ECO:0000313" key="3">
    <source>
        <dbReference type="Proteomes" id="UP001147700"/>
    </source>
</evidence>
<reference evidence="2" key="1">
    <citation type="submission" date="2022-10" db="EMBL/GenBank/DDBJ databases">
        <title>The WGS of Solirubrobacter sp. CPCC 204708.</title>
        <authorList>
            <person name="Jiang Z."/>
        </authorList>
    </citation>
    <scope>NUCLEOTIDE SEQUENCE</scope>
    <source>
        <strain evidence="2">CPCC 204708</strain>
    </source>
</reference>
<accession>A0ABT4RK60</accession>
<protein>
    <recommendedName>
        <fullName evidence="4">Lipoprotein</fullName>
    </recommendedName>
</protein>
<evidence type="ECO:0000313" key="2">
    <source>
        <dbReference type="EMBL" id="MDA0138941.1"/>
    </source>
</evidence>
<proteinExistence type="predicted"/>
<keyword evidence="3" id="KW-1185">Reference proteome</keyword>
<gene>
    <name evidence="2" type="ORF">OJ962_15675</name>
</gene>
<dbReference type="Proteomes" id="UP001147700">
    <property type="component" value="Unassembled WGS sequence"/>
</dbReference>
<comment type="caution">
    <text evidence="2">The sequence shown here is derived from an EMBL/GenBank/DDBJ whole genome shotgun (WGS) entry which is preliminary data.</text>
</comment>
<organism evidence="2 3">
    <name type="scientific">Solirubrobacter deserti</name>
    <dbReference type="NCBI Taxonomy" id="2282478"/>
    <lineage>
        <taxon>Bacteria</taxon>
        <taxon>Bacillati</taxon>
        <taxon>Actinomycetota</taxon>
        <taxon>Thermoleophilia</taxon>
        <taxon>Solirubrobacterales</taxon>
        <taxon>Solirubrobacteraceae</taxon>
        <taxon>Solirubrobacter</taxon>
    </lineage>
</organism>
<name>A0ABT4RK60_9ACTN</name>